<dbReference type="SUPFAM" id="SSF103473">
    <property type="entry name" value="MFS general substrate transporter"/>
    <property type="match status" value="1"/>
</dbReference>
<dbReference type="PANTHER" id="PTHR23523:SF1">
    <property type="entry name" value="CYANATE TRANSPORT PROTEIN CYNX"/>
    <property type="match status" value="1"/>
</dbReference>
<dbReference type="PANTHER" id="PTHR23523">
    <property type="match status" value="1"/>
</dbReference>
<feature type="transmembrane region" description="Helical" evidence="2">
    <location>
        <begin position="46"/>
        <end position="68"/>
    </location>
</feature>
<protein>
    <recommendedName>
        <fullName evidence="5">MFS transporter</fullName>
    </recommendedName>
</protein>
<organism evidence="3 4">
    <name type="scientific">Paracoccus cavernae</name>
    <dbReference type="NCBI Taxonomy" id="1571207"/>
    <lineage>
        <taxon>Bacteria</taxon>
        <taxon>Pseudomonadati</taxon>
        <taxon>Pseudomonadota</taxon>
        <taxon>Alphaproteobacteria</taxon>
        <taxon>Rhodobacterales</taxon>
        <taxon>Paracoccaceae</taxon>
        <taxon>Paracoccus</taxon>
    </lineage>
</organism>
<keyword evidence="2" id="KW-0472">Membrane</keyword>
<feature type="transmembrane region" description="Helical" evidence="2">
    <location>
        <begin position="137"/>
        <end position="155"/>
    </location>
</feature>
<keyword evidence="2" id="KW-1133">Transmembrane helix</keyword>
<evidence type="ECO:0008006" key="5">
    <source>
        <dbReference type="Google" id="ProtNLM"/>
    </source>
</evidence>
<gene>
    <name evidence="3" type="ORF">QWZ10_24610</name>
</gene>
<evidence type="ECO:0000313" key="3">
    <source>
        <dbReference type="EMBL" id="MDN3714184.1"/>
    </source>
</evidence>
<feature type="transmembrane region" description="Helical" evidence="2">
    <location>
        <begin position="80"/>
        <end position="101"/>
    </location>
</feature>
<feature type="region of interest" description="Disordered" evidence="1">
    <location>
        <begin position="1"/>
        <end position="22"/>
    </location>
</feature>
<proteinExistence type="predicted"/>
<sequence>MSAAPTFAAPTTPAHCTQQSAPRLMPMPSAPVQRDVPRGTAQARRLVLATIAVIGLNLRPFMTAVGPLSGQIHAATGLDLARMSLLTLVPMLLMGVVAFAGPALQGRFGAKPLVIAALAALLAGSGARLFVESGNQLIATAAVLGLGAAIIQAVFPA</sequence>
<comment type="caution">
    <text evidence="3">The sequence shown here is derived from an EMBL/GenBank/DDBJ whole genome shotgun (WGS) entry which is preliminary data.</text>
</comment>
<evidence type="ECO:0000313" key="4">
    <source>
        <dbReference type="Proteomes" id="UP001243846"/>
    </source>
</evidence>
<evidence type="ECO:0000256" key="2">
    <source>
        <dbReference type="SAM" id="Phobius"/>
    </source>
</evidence>
<evidence type="ECO:0000256" key="1">
    <source>
        <dbReference type="SAM" id="MobiDB-lite"/>
    </source>
</evidence>
<feature type="transmembrane region" description="Helical" evidence="2">
    <location>
        <begin position="113"/>
        <end position="131"/>
    </location>
</feature>
<dbReference type="Proteomes" id="UP001243846">
    <property type="component" value="Unassembled WGS sequence"/>
</dbReference>
<dbReference type="InterPro" id="IPR052524">
    <property type="entry name" value="MFS_Cyanate_Porter"/>
</dbReference>
<keyword evidence="4" id="KW-1185">Reference proteome</keyword>
<reference evidence="4" key="1">
    <citation type="journal article" date="2019" name="Int. J. Syst. Evol. Microbiol.">
        <title>The Global Catalogue of Microorganisms (GCM) 10K type strain sequencing project: providing services to taxonomists for standard genome sequencing and annotation.</title>
        <authorList>
            <consortium name="The Broad Institute Genomics Platform"/>
            <consortium name="The Broad Institute Genome Sequencing Center for Infectious Disease"/>
            <person name="Wu L."/>
            <person name="Ma J."/>
        </authorList>
    </citation>
    <scope>NUCLEOTIDE SEQUENCE [LARGE SCALE GENOMIC DNA]</scope>
    <source>
        <strain evidence="4">CECT 8482</strain>
    </source>
</reference>
<dbReference type="InterPro" id="IPR036259">
    <property type="entry name" value="MFS_trans_sf"/>
</dbReference>
<feature type="compositionally biased region" description="Low complexity" evidence="1">
    <location>
        <begin position="1"/>
        <end position="14"/>
    </location>
</feature>
<dbReference type="Gene3D" id="1.20.1250.20">
    <property type="entry name" value="MFS general substrate transporter like domains"/>
    <property type="match status" value="1"/>
</dbReference>
<name>A0ABT8DBL5_9RHOB</name>
<keyword evidence="2" id="KW-0812">Transmembrane</keyword>
<accession>A0ABT8DBL5</accession>
<dbReference type="EMBL" id="JAUFRC010000003">
    <property type="protein sequence ID" value="MDN3714184.1"/>
    <property type="molecule type" value="Genomic_DNA"/>
</dbReference>